<dbReference type="Gene3D" id="3.20.20.450">
    <property type="entry name" value="EAL domain"/>
    <property type="match status" value="1"/>
</dbReference>
<sequence length="255" mass="27661">MSCAGCKDGAGFDLPITMAFQPIVDVTTQTVFAYEALVRGKDGRGAGQVLSHISHDNRYAFDQLCRTTAIDLAAGLDMTAGGASLSINFLPNAVYEPRACIRATLAAAMRTNFPVDRIIFEFTESEVMDTDHILNILRSYRAMGFKTAIDDFGACYAGLGLLSLFQPDIVKLDMALVRDIDTNTVKRTIVRNTLNMLWDLGIQPVCEGIETLAEHDVLRDLGVDLMQGYLLAKPALEALSPVAWPDQAAPVALSA</sequence>
<dbReference type="PANTHER" id="PTHR33121">
    <property type="entry name" value="CYCLIC DI-GMP PHOSPHODIESTERASE PDEF"/>
    <property type="match status" value="1"/>
</dbReference>
<evidence type="ECO:0000313" key="3">
    <source>
        <dbReference type="Proteomes" id="UP000197050"/>
    </source>
</evidence>
<feature type="domain" description="EAL" evidence="1">
    <location>
        <begin position="1"/>
        <end position="248"/>
    </location>
</feature>
<reference evidence="3" key="1">
    <citation type="submission" date="2017-06" db="EMBL/GenBank/DDBJ databases">
        <title>FDA dAtabase for Regulatory Grade micrObial Sequences (FDA-ARGOS): Supporting development and validation of Infectious Disease Dx tests.</title>
        <authorList>
            <person name="Minogue T."/>
            <person name="Wolcott M."/>
            <person name="Wasieloski L."/>
            <person name="Aguilar W."/>
            <person name="Moore D."/>
            <person name="Tallon L."/>
            <person name="Sadzewicz L."/>
            <person name="Sengamalay N."/>
            <person name="Ott S."/>
            <person name="Godinez A."/>
            <person name="Nagaraj S."/>
            <person name="Nadendla S."/>
            <person name="Geyer C."/>
            <person name="Sichtig H."/>
        </authorList>
    </citation>
    <scope>NUCLEOTIDE SEQUENCE [LARGE SCALE GENOMIC DNA]</scope>
    <source>
        <strain evidence="3">FDAARGOS_289</strain>
    </source>
</reference>
<dbReference type="InterPro" id="IPR001633">
    <property type="entry name" value="EAL_dom"/>
</dbReference>
<dbReference type="Pfam" id="PF00563">
    <property type="entry name" value="EAL"/>
    <property type="match status" value="1"/>
</dbReference>
<evidence type="ECO:0000313" key="2">
    <source>
        <dbReference type="EMBL" id="ASE40581.1"/>
    </source>
</evidence>
<dbReference type="EMBL" id="CP022048">
    <property type="protein sequence ID" value="ASE40581.1"/>
    <property type="molecule type" value="Genomic_DNA"/>
</dbReference>
<dbReference type="KEGG" id="bvc:CEP68_14370"/>
<accession>A0A1Z3UBG4</accession>
<dbReference type="PANTHER" id="PTHR33121:SF15">
    <property type="entry name" value="BLUE LIGHT- AND TEMPERATURE-REGULATED ANTIREPRESSOR BLUF"/>
    <property type="match status" value="1"/>
</dbReference>
<proteinExistence type="predicted"/>
<gene>
    <name evidence="2" type="ORF">CEP68_14370</name>
</gene>
<dbReference type="CDD" id="cd01948">
    <property type="entry name" value="EAL"/>
    <property type="match status" value="1"/>
</dbReference>
<dbReference type="AlphaFoldDB" id="A0A1Z3UBG4"/>
<dbReference type="SMART" id="SM00052">
    <property type="entry name" value="EAL"/>
    <property type="match status" value="1"/>
</dbReference>
<dbReference type="InterPro" id="IPR050706">
    <property type="entry name" value="Cyclic-di-GMP_PDE-like"/>
</dbReference>
<name>A0A1Z3UBG4_BREVE</name>
<dbReference type="InterPro" id="IPR035919">
    <property type="entry name" value="EAL_sf"/>
</dbReference>
<evidence type="ECO:0000259" key="1">
    <source>
        <dbReference type="PROSITE" id="PS50883"/>
    </source>
</evidence>
<organism evidence="2 3">
    <name type="scientific">Brevundimonas vesicularis</name>
    <name type="common">Pseudomonas vesicularis</name>
    <dbReference type="NCBI Taxonomy" id="41276"/>
    <lineage>
        <taxon>Bacteria</taxon>
        <taxon>Pseudomonadati</taxon>
        <taxon>Pseudomonadota</taxon>
        <taxon>Alphaproteobacteria</taxon>
        <taxon>Caulobacterales</taxon>
        <taxon>Caulobacteraceae</taxon>
        <taxon>Brevundimonas</taxon>
    </lineage>
</organism>
<dbReference type="GO" id="GO:0071111">
    <property type="term" value="F:cyclic-guanylate-specific phosphodiesterase activity"/>
    <property type="evidence" value="ECO:0007669"/>
    <property type="project" value="InterPro"/>
</dbReference>
<dbReference type="PROSITE" id="PS50883">
    <property type="entry name" value="EAL"/>
    <property type="match status" value="1"/>
</dbReference>
<dbReference type="Proteomes" id="UP000197050">
    <property type="component" value="Chromosome"/>
</dbReference>
<protein>
    <submittedName>
        <fullName evidence="2">EAL domain-containing protein</fullName>
    </submittedName>
</protein>
<dbReference type="GeneID" id="34013897"/>
<dbReference type="SUPFAM" id="SSF141868">
    <property type="entry name" value="EAL domain-like"/>
    <property type="match status" value="1"/>
</dbReference>
<dbReference type="RefSeq" id="WP_066622984.1">
    <property type="nucleotide sequence ID" value="NZ_CP022048.2"/>
</dbReference>